<gene>
    <name evidence="2" type="ORF">BZB76_5539</name>
</gene>
<proteinExistence type="predicted"/>
<evidence type="ECO:0000259" key="1">
    <source>
        <dbReference type="Pfam" id="PF18476"/>
    </source>
</evidence>
<keyword evidence="3" id="KW-1185">Reference proteome</keyword>
<accession>A0A495QGP7</accession>
<dbReference type="OrthoDB" id="9182727at2"/>
<dbReference type="Pfam" id="PF18476">
    <property type="entry name" value="PIN_8"/>
    <property type="match status" value="1"/>
</dbReference>
<feature type="domain" description="PIN like" evidence="1">
    <location>
        <begin position="38"/>
        <end position="263"/>
    </location>
</feature>
<comment type="caution">
    <text evidence="2">The sequence shown here is derived from an EMBL/GenBank/DDBJ whole genome shotgun (WGS) entry which is preliminary data.</text>
</comment>
<name>A0A495QGP7_9ACTN</name>
<dbReference type="AlphaFoldDB" id="A0A495QGP7"/>
<dbReference type="EMBL" id="RBWU01000006">
    <property type="protein sequence ID" value="RKS71055.1"/>
    <property type="molecule type" value="Genomic_DNA"/>
</dbReference>
<protein>
    <recommendedName>
        <fullName evidence="1">PIN like domain-containing protein</fullName>
    </recommendedName>
</protein>
<evidence type="ECO:0000313" key="2">
    <source>
        <dbReference type="EMBL" id="RKS71055.1"/>
    </source>
</evidence>
<reference evidence="2 3" key="1">
    <citation type="submission" date="2018-10" db="EMBL/GenBank/DDBJ databases">
        <title>Genomic Encyclopedia of Archaeal and Bacterial Type Strains, Phase II (KMG-II): from individual species to whole genera.</title>
        <authorList>
            <person name="Goeker M."/>
        </authorList>
    </citation>
    <scope>NUCLEOTIDE SEQUENCE [LARGE SCALE GENOMIC DNA]</scope>
    <source>
        <strain evidence="2 3">DSM 43383</strain>
    </source>
</reference>
<evidence type="ECO:0000313" key="3">
    <source>
        <dbReference type="Proteomes" id="UP000274601"/>
    </source>
</evidence>
<dbReference type="RefSeq" id="WP_147449564.1">
    <property type="nucleotide sequence ID" value="NZ_RBWU01000006.1"/>
</dbReference>
<dbReference type="InterPro" id="IPR041578">
    <property type="entry name" value="PIN_8"/>
</dbReference>
<dbReference type="Proteomes" id="UP000274601">
    <property type="component" value="Unassembled WGS sequence"/>
</dbReference>
<organism evidence="2 3">
    <name type="scientific">Actinomadura pelletieri DSM 43383</name>
    <dbReference type="NCBI Taxonomy" id="1120940"/>
    <lineage>
        <taxon>Bacteria</taxon>
        <taxon>Bacillati</taxon>
        <taxon>Actinomycetota</taxon>
        <taxon>Actinomycetes</taxon>
        <taxon>Streptosporangiales</taxon>
        <taxon>Thermomonosporaceae</taxon>
        <taxon>Actinomadura</taxon>
    </lineage>
</organism>
<sequence length="402" mass="45042">MAQDNPPTAETSSLRDLFPWHFGPPAGDRLARFLTEGLVVFDTNALFDAYRLNSLGSTEFVRTLGLLGDRLWVPHRVADEFLKGRLGIIDECAKAVAKLGSDLGSSFRKIKDDLQHFGGRRGLGKDQVGELVKVLHETQVHITDKVAELYRFDLKAAASQAHDPILAEIEKLLQGRIGPPLADMRKVREEAAYRYERQIPPGYADADKPVEQAIGDYVLWVQLLEEVERRPLPVLFVTNESKTAEDWVVQQPGGRSPLPRAELSAEVWERARQPFHIVNVRSFLELANEFLDAQVSKETITQAQEIVEALDVSSVERNFRDFLATNSSKNPVLAENSRSGEALANYLASLPEDSLEARYLRGEIQEPSKALSWFVLLKGTLDYLTQQRTNDPDTAADPDEPE</sequence>